<reference evidence="1" key="1">
    <citation type="journal article" date="2020" name="Cell">
        <title>Large-Scale Comparative Analyses of Tick Genomes Elucidate Their Genetic Diversity and Vector Capacities.</title>
        <authorList>
            <consortium name="Tick Genome and Microbiome Consortium (TIGMIC)"/>
            <person name="Jia N."/>
            <person name="Wang J."/>
            <person name="Shi W."/>
            <person name="Du L."/>
            <person name="Sun Y."/>
            <person name="Zhan W."/>
            <person name="Jiang J.F."/>
            <person name="Wang Q."/>
            <person name="Zhang B."/>
            <person name="Ji P."/>
            <person name="Bell-Sakyi L."/>
            <person name="Cui X.M."/>
            <person name="Yuan T.T."/>
            <person name="Jiang B.G."/>
            <person name="Yang W.F."/>
            <person name="Lam T.T."/>
            <person name="Chang Q.C."/>
            <person name="Ding S.J."/>
            <person name="Wang X.J."/>
            <person name="Zhu J.G."/>
            <person name="Ruan X.D."/>
            <person name="Zhao L."/>
            <person name="Wei J.T."/>
            <person name="Ye R.Z."/>
            <person name="Que T.C."/>
            <person name="Du C.H."/>
            <person name="Zhou Y.H."/>
            <person name="Cheng J.X."/>
            <person name="Dai P.F."/>
            <person name="Guo W.B."/>
            <person name="Han X.H."/>
            <person name="Huang E.J."/>
            <person name="Li L.F."/>
            <person name="Wei W."/>
            <person name="Gao Y.C."/>
            <person name="Liu J.Z."/>
            <person name="Shao H.Z."/>
            <person name="Wang X."/>
            <person name="Wang C.C."/>
            <person name="Yang T.C."/>
            <person name="Huo Q.B."/>
            <person name="Li W."/>
            <person name="Chen H.Y."/>
            <person name="Chen S.E."/>
            <person name="Zhou L.G."/>
            <person name="Ni X.B."/>
            <person name="Tian J.H."/>
            <person name="Sheng Y."/>
            <person name="Liu T."/>
            <person name="Pan Y.S."/>
            <person name="Xia L.Y."/>
            <person name="Li J."/>
            <person name="Zhao F."/>
            <person name="Cao W.C."/>
        </authorList>
    </citation>
    <scope>NUCLEOTIDE SEQUENCE</scope>
    <source>
        <strain evidence="1">Rmic-2018</strain>
    </source>
</reference>
<organism evidence="1 2">
    <name type="scientific">Rhipicephalus microplus</name>
    <name type="common">Cattle tick</name>
    <name type="synonym">Boophilus microplus</name>
    <dbReference type="NCBI Taxonomy" id="6941"/>
    <lineage>
        <taxon>Eukaryota</taxon>
        <taxon>Metazoa</taxon>
        <taxon>Ecdysozoa</taxon>
        <taxon>Arthropoda</taxon>
        <taxon>Chelicerata</taxon>
        <taxon>Arachnida</taxon>
        <taxon>Acari</taxon>
        <taxon>Parasitiformes</taxon>
        <taxon>Ixodida</taxon>
        <taxon>Ixodoidea</taxon>
        <taxon>Ixodidae</taxon>
        <taxon>Rhipicephalinae</taxon>
        <taxon>Rhipicephalus</taxon>
        <taxon>Boophilus</taxon>
    </lineage>
</organism>
<dbReference type="EMBL" id="JABSTU010000007">
    <property type="protein sequence ID" value="KAH8025070.1"/>
    <property type="molecule type" value="Genomic_DNA"/>
</dbReference>
<dbReference type="AlphaFoldDB" id="A0A9J6DSW6"/>
<evidence type="ECO:0000313" key="1">
    <source>
        <dbReference type="EMBL" id="KAH8025070.1"/>
    </source>
</evidence>
<accession>A0A9J6DSW6</accession>
<evidence type="ECO:0000313" key="2">
    <source>
        <dbReference type="Proteomes" id="UP000821866"/>
    </source>
</evidence>
<protein>
    <submittedName>
        <fullName evidence="1">Uncharacterized protein</fullName>
    </submittedName>
</protein>
<proteinExistence type="predicted"/>
<gene>
    <name evidence="1" type="ORF">HPB51_002966</name>
</gene>
<dbReference type="Proteomes" id="UP000821866">
    <property type="component" value="Unassembled WGS sequence"/>
</dbReference>
<reference evidence="1" key="2">
    <citation type="submission" date="2021-09" db="EMBL/GenBank/DDBJ databases">
        <authorList>
            <person name="Jia N."/>
            <person name="Wang J."/>
            <person name="Shi W."/>
            <person name="Du L."/>
            <person name="Sun Y."/>
            <person name="Zhan W."/>
            <person name="Jiang J."/>
            <person name="Wang Q."/>
            <person name="Zhang B."/>
            <person name="Ji P."/>
            <person name="Sakyi L.B."/>
            <person name="Cui X."/>
            <person name="Yuan T."/>
            <person name="Jiang B."/>
            <person name="Yang W."/>
            <person name="Lam T.T.-Y."/>
            <person name="Chang Q."/>
            <person name="Ding S."/>
            <person name="Wang X."/>
            <person name="Zhu J."/>
            <person name="Ruan X."/>
            <person name="Zhao L."/>
            <person name="Wei J."/>
            <person name="Que T."/>
            <person name="Du C."/>
            <person name="Cheng J."/>
            <person name="Dai P."/>
            <person name="Han X."/>
            <person name="Huang E."/>
            <person name="Gao Y."/>
            <person name="Liu J."/>
            <person name="Shao H."/>
            <person name="Ye R."/>
            <person name="Li L."/>
            <person name="Wei W."/>
            <person name="Wang X."/>
            <person name="Wang C."/>
            <person name="Huo Q."/>
            <person name="Li W."/>
            <person name="Guo W."/>
            <person name="Chen H."/>
            <person name="Chen S."/>
            <person name="Zhou L."/>
            <person name="Zhou L."/>
            <person name="Ni X."/>
            <person name="Tian J."/>
            <person name="Zhou Y."/>
            <person name="Sheng Y."/>
            <person name="Liu T."/>
            <person name="Pan Y."/>
            <person name="Xia L."/>
            <person name="Li J."/>
            <person name="Zhao F."/>
            <person name="Cao W."/>
        </authorList>
    </citation>
    <scope>NUCLEOTIDE SEQUENCE</scope>
    <source>
        <strain evidence="1">Rmic-2018</strain>
        <tissue evidence="1">Larvae</tissue>
    </source>
</reference>
<sequence>MAFNAATDQQYHLLDQDGTADDQMDQLQGDHDTGSRCLCLRRKWRRYSERGDSRRTDGPLNRNLMVHLRVRTHGVESITARMIGTTKSAAITFFSPTLPRTVYYYGGELRCYPFRPTLQVCKVCREKDTARTFARIRIAPFAGCAD</sequence>
<name>A0A9J6DSW6_RHIMP</name>
<keyword evidence="2" id="KW-1185">Reference proteome</keyword>
<comment type="caution">
    <text evidence="1">The sequence shown here is derived from an EMBL/GenBank/DDBJ whole genome shotgun (WGS) entry which is preliminary data.</text>
</comment>